<sequence>MYKAQNIRQHFQVDYHYDVVFTRNVFKTDNKELINIIKTENSKIVVVIERDIAVYHPNIINDISDYFELHTVDSSILIVRGGENIKNDDHTIEEILQLIHNNRIDRHSYLIAIGGGAVLDAAGYAAAIAHRGIRLIRVPTTVLSQNDSGVGVKTSINYFGKKNFLGTFSPPYAVINDSCFLETLDDRNWRSGISEAIKVALIKDAAFFNWIAQNTEALNERNMAVMEQLIFRCAQLHIEHIGTAGDPFEKGSSRPLDFGHWAAHKLEYLSGYEVLHGEAVAIGIALDSVYSYKTGRLDEEALQRILTCLTDLGFEIFHILLSDKTQSEVNPLLYKGLEEFREHLGGELTVMLLKGIGTGEEVHHIEKTILSQAVQYLIKSNVLIQE</sequence>
<accession>A0A4S4A0H8</accession>
<evidence type="ECO:0000313" key="12">
    <source>
        <dbReference type="Proteomes" id="UP000307507"/>
    </source>
</evidence>
<dbReference type="GO" id="GO:0003856">
    <property type="term" value="F:3-dehydroquinate synthase activity"/>
    <property type="evidence" value="ECO:0007669"/>
    <property type="project" value="UniProtKB-EC"/>
</dbReference>
<keyword evidence="8" id="KW-0170">Cobalt</keyword>
<evidence type="ECO:0000256" key="1">
    <source>
        <dbReference type="ARBA" id="ARBA00001911"/>
    </source>
</evidence>
<protein>
    <submittedName>
        <fullName evidence="11">3-dehydroquinate synthase</fullName>
        <ecNumber evidence="11">4.2.3.4</ecNumber>
    </submittedName>
</protein>
<dbReference type="GO" id="GO:0046872">
    <property type="term" value="F:metal ion binding"/>
    <property type="evidence" value="ECO:0007669"/>
    <property type="project" value="UniProtKB-KW"/>
</dbReference>
<dbReference type="GO" id="GO:0008652">
    <property type="term" value="P:amino acid biosynthetic process"/>
    <property type="evidence" value="ECO:0007669"/>
    <property type="project" value="UniProtKB-KW"/>
</dbReference>
<dbReference type="EMBL" id="SSNZ01000002">
    <property type="protein sequence ID" value="THF51697.1"/>
    <property type="molecule type" value="Genomic_DNA"/>
</dbReference>
<gene>
    <name evidence="11" type="ORF">E6C50_08015</name>
</gene>
<dbReference type="OrthoDB" id="9806583at2"/>
<keyword evidence="4" id="KW-0479">Metal-binding</keyword>
<evidence type="ECO:0000256" key="3">
    <source>
        <dbReference type="ARBA" id="ARBA00022605"/>
    </source>
</evidence>
<dbReference type="SUPFAM" id="SSF56796">
    <property type="entry name" value="Dehydroquinate synthase-like"/>
    <property type="match status" value="1"/>
</dbReference>
<name>A0A4S4A0H8_9FLAO</name>
<keyword evidence="3" id="KW-0028">Amino-acid biosynthesis</keyword>
<dbReference type="GO" id="GO:0009073">
    <property type="term" value="P:aromatic amino acid family biosynthetic process"/>
    <property type="evidence" value="ECO:0007669"/>
    <property type="project" value="UniProtKB-KW"/>
</dbReference>
<evidence type="ECO:0000256" key="6">
    <source>
        <dbReference type="ARBA" id="ARBA00023141"/>
    </source>
</evidence>
<evidence type="ECO:0000256" key="7">
    <source>
        <dbReference type="ARBA" id="ARBA00023239"/>
    </source>
</evidence>
<dbReference type="InterPro" id="IPR056179">
    <property type="entry name" value="DHQS_C"/>
</dbReference>
<dbReference type="RefSeq" id="WP_136402681.1">
    <property type="nucleotide sequence ID" value="NZ_SSNZ01000002.1"/>
</dbReference>
<organism evidence="11 12">
    <name type="scientific">Flavobacterium supellecticarium</name>
    <dbReference type="NCBI Taxonomy" id="2565924"/>
    <lineage>
        <taxon>Bacteria</taxon>
        <taxon>Pseudomonadati</taxon>
        <taxon>Bacteroidota</taxon>
        <taxon>Flavobacteriia</taxon>
        <taxon>Flavobacteriales</taxon>
        <taxon>Flavobacteriaceae</taxon>
        <taxon>Flavobacterium</taxon>
    </lineage>
</organism>
<dbReference type="NCBIfam" id="NF004852">
    <property type="entry name" value="PRK06203.1"/>
    <property type="match status" value="1"/>
</dbReference>
<evidence type="ECO:0000259" key="10">
    <source>
        <dbReference type="Pfam" id="PF24621"/>
    </source>
</evidence>
<keyword evidence="6" id="KW-0057">Aromatic amino acid biosynthesis</keyword>
<feature type="domain" description="3-dehydroquinate synthase C-terminal" evidence="10">
    <location>
        <begin position="192"/>
        <end position="318"/>
    </location>
</feature>
<dbReference type="Gene3D" id="1.20.1090.10">
    <property type="entry name" value="Dehydroquinate synthase-like - alpha domain"/>
    <property type="match status" value="1"/>
</dbReference>
<dbReference type="InterPro" id="IPR050071">
    <property type="entry name" value="Dehydroquinate_synthase"/>
</dbReference>
<dbReference type="Pfam" id="PF24621">
    <property type="entry name" value="DHQS_C"/>
    <property type="match status" value="1"/>
</dbReference>
<dbReference type="Pfam" id="PF01761">
    <property type="entry name" value="DHQ_synthase"/>
    <property type="match status" value="1"/>
</dbReference>
<keyword evidence="12" id="KW-1185">Reference proteome</keyword>
<dbReference type="PANTHER" id="PTHR43622:SF7">
    <property type="entry name" value="3-DEHYDROQUINATE SYNTHASE, CHLOROPLASTIC"/>
    <property type="match status" value="1"/>
</dbReference>
<dbReference type="Proteomes" id="UP000307507">
    <property type="component" value="Unassembled WGS sequence"/>
</dbReference>
<evidence type="ECO:0000256" key="8">
    <source>
        <dbReference type="ARBA" id="ARBA00023285"/>
    </source>
</evidence>
<evidence type="ECO:0000259" key="9">
    <source>
        <dbReference type="Pfam" id="PF01761"/>
    </source>
</evidence>
<evidence type="ECO:0000256" key="5">
    <source>
        <dbReference type="ARBA" id="ARBA00023027"/>
    </source>
</evidence>
<dbReference type="InterPro" id="IPR030960">
    <property type="entry name" value="DHQS/DOIS_N"/>
</dbReference>
<dbReference type="Gene3D" id="3.40.50.1970">
    <property type="match status" value="1"/>
</dbReference>
<keyword evidence="5" id="KW-0520">NAD</keyword>
<dbReference type="AlphaFoldDB" id="A0A4S4A0H8"/>
<dbReference type="EC" id="4.2.3.4" evidence="11"/>
<reference evidence="11 12" key="1">
    <citation type="submission" date="2019-04" db="EMBL/GenBank/DDBJ databases">
        <title>Flavobacterium sp. nov. isolated from construction timber.</title>
        <authorList>
            <person name="Lin S.-Y."/>
            <person name="Chang C.-T."/>
            <person name="Young C.-C."/>
        </authorList>
    </citation>
    <scope>NUCLEOTIDE SEQUENCE [LARGE SCALE GENOMIC DNA]</scope>
    <source>
        <strain evidence="11 12">CC-CTC003</strain>
    </source>
</reference>
<comment type="cofactor">
    <cofactor evidence="1">
        <name>NAD(+)</name>
        <dbReference type="ChEBI" id="CHEBI:57540"/>
    </cofactor>
</comment>
<evidence type="ECO:0000256" key="2">
    <source>
        <dbReference type="ARBA" id="ARBA00001941"/>
    </source>
</evidence>
<evidence type="ECO:0000313" key="11">
    <source>
        <dbReference type="EMBL" id="THF51697.1"/>
    </source>
</evidence>
<comment type="caution">
    <text evidence="11">The sequence shown here is derived from an EMBL/GenBank/DDBJ whole genome shotgun (WGS) entry which is preliminary data.</text>
</comment>
<feature type="domain" description="3-dehydroquinate synthase N-terminal" evidence="9">
    <location>
        <begin position="77"/>
        <end position="190"/>
    </location>
</feature>
<dbReference type="InterPro" id="IPR030963">
    <property type="entry name" value="DHQ_synth_fam"/>
</dbReference>
<proteinExistence type="predicted"/>
<comment type="cofactor">
    <cofactor evidence="2">
        <name>Co(2+)</name>
        <dbReference type="ChEBI" id="CHEBI:48828"/>
    </cofactor>
</comment>
<dbReference type="PIRSF" id="PIRSF001455">
    <property type="entry name" value="DHQ_synth"/>
    <property type="match status" value="1"/>
</dbReference>
<dbReference type="PANTHER" id="PTHR43622">
    <property type="entry name" value="3-DEHYDROQUINATE SYNTHASE"/>
    <property type="match status" value="1"/>
</dbReference>
<dbReference type="CDD" id="cd08198">
    <property type="entry name" value="DHQS-like"/>
    <property type="match status" value="1"/>
</dbReference>
<evidence type="ECO:0000256" key="4">
    <source>
        <dbReference type="ARBA" id="ARBA00022723"/>
    </source>
</evidence>
<keyword evidence="7 11" id="KW-0456">Lyase</keyword>